<accession>A0A7X5VIR7</accession>
<evidence type="ECO:0000313" key="4">
    <source>
        <dbReference type="EMBL" id="NIK62411.1"/>
    </source>
</evidence>
<dbReference type="InterPro" id="IPR003346">
    <property type="entry name" value="Transposase_20"/>
</dbReference>
<dbReference type="GO" id="GO:0003677">
    <property type="term" value="F:DNA binding"/>
    <property type="evidence" value="ECO:0007669"/>
    <property type="project" value="InterPro"/>
</dbReference>
<name>A0A7X5VIR7_9ACTN</name>
<feature type="domain" description="Transposase IS116/IS110/IS902 C-terminal" evidence="2">
    <location>
        <begin position="228"/>
        <end position="311"/>
    </location>
</feature>
<dbReference type="Pfam" id="PF01548">
    <property type="entry name" value="DEDD_Tnp_IS110"/>
    <property type="match status" value="1"/>
</dbReference>
<dbReference type="Pfam" id="PF02371">
    <property type="entry name" value="Transposase_20"/>
    <property type="match status" value="1"/>
</dbReference>
<dbReference type="EMBL" id="JAASRO010000001">
    <property type="protein sequence ID" value="NIK61992.1"/>
    <property type="molecule type" value="Genomic_DNA"/>
</dbReference>
<dbReference type="NCBIfam" id="NF033542">
    <property type="entry name" value="transpos_IS110"/>
    <property type="match status" value="1"/>
</dbReference>
<evidence type="ECO:0000259" key="1">
    <source>
        <dbReference type="Pfam" id="PF01548"/>
    </source>
</evidence>
<evidence type="ECO:0000259" key="2">
    <source>
        <dbReference type="Pfam" id="PF02371"/>
    </source>
</evidence>
<gene>
    <name evidence="3" type="ORF">BJY22_007709</name>
    <name evidence="4" type="ORF">BJY22_008128</name>
</gene>
<proteinExistence type="predicted"/>
<evidence type="ECO:0000313" key="5">
    <source>
        <dbReference type="Proteomes" id="UP000555407"/>
    </source>
</evidence>
<organism evidence="3 5">
    <name type="scientific">Kribbella shirazensis</name>
    <dbReference type="NCBI Taxonomy" id="1105143"/>
    <lineage>
        <taxon>Bacteria</taxon>
        <taxon>Bacillati</taxon>
        <taxon>Actinomycetota</taxon>
        <taxon>Actinomycetes</taxon>
        <taxon>Propionibacteriales</taxon>
        <taxon>Kribbellaceae</taxon>
        <taxon>Kribbella</taxon>
    </lineage>
</organism>
<dbReference type="GO" id="GO:0004803">
    <property type="term" value="F:transposase activity"/>
    <property type="evidence" value="ECO:0007669"/>
    <property type="project" value="InterPro"/>
</dbReference>
<reference evidence="3 5" key="1">
    <citation type="submission" date="2020-03" db="EMBL/GenBank/DDBJ databases">
        <title>Sequencing the genomes of 1000 actinobacteria strains.</title>
        <authorList>
            <person name="Klenk H.-P."/>
        </authorList>
    </citation>
    <scope>NUCLEOTIDE SEQUENCE [LARGE SCALE GENOMIC DNA]</scope>
    <source>
        <strain evidence="3 5">DSM 45490</strain>
    </source>
</reference>
<dbReference type="InterPro" id="IPR002525">
    <property type="entry name" value="Transp_IS110-like_N"/>
</dbReference>
<keyword evidence="5" id="KW-1185">Reference proteome</keyword>
<dbReference type="EMBL" id="JAASRO010000001">
    <property type="protein sequence ID" value="NIK62411.1"/>
    <property type="molecule type" value="Genomic_DNA"/>
</dbReference>
<dbReference type="GO" id="GO:0006313">
    <property type="term" value="P:DNA transposition"/>
    <property type="evidence" value="ECO:0007669"/>
    <property type="project" value="InterPro"/>
</dbReference>
<comment type="caution">
    <text evidence="3">The sequence shown here is derived from an EMBL/GenBank/DDBJ whole genome shotgun (WGS) entry which is preliminary data.</text>
</comment>
<feature type="domain" description="Transposase IS110-like N-terminal" evidence="1">
    <location>
        <begin position="7"/>
        <end position="163"/>
    </location>
</feature>
<dbReference type="PANTHER" id="PTHR33055">
    <property type="entry name" value="TRANSPOSASE FOR INSERTION SEQUENCE ELEMENT IS1111A"/>
    <property type="match status" value="1"/>
</dbReference>
<dbReference type="PANTHER" id="PTHR33055:SF16">
    <property type="entry name" value="TRANSPOSASE FOR INSERTION SEQUENCE ELEMENT IS1547"/>
    <property type="match status" value="1"/>
</dbReference>
<protein>
    <submittedName>
        <fullName evidence="3">Transposase</fullName>
    </submittedName>
</protein>
<dbReference type="AlphaFoldDB" id="A0A7X5VIR7"/>
<dbReference type="Proteomes" id="UP000555407">
    <property type="component" value="Unassembled WGS sequence"/>
</dbReference>
<dbReference type="InterPro" id="IPR047650">
    <property type="entry name" value="Transpos_IS110"/>
</dbReference>
<sequence>MVSRVVVGADVHKRTHTFVAVDDAGRKLGELTVKADTSGHDKAVRWVQREFGAEGVGVKWGIEDCRHLSARLEIDLLDAGQQVVRVPPKMMAEQRRTARTRGKSDPIDALAVARAVLREPGLPEASHDEASRELKLLVDHRDDLVAQRTQVINRFRWHLHRIDPTVDPAPKALKRAATRRQLAEFLAGRSGIDARLARELLADIDAVTGRVNALEKEIAALAVVQAPALLELPGCGALTAAKIVGETAGIARFAHEAKYAMHAGAAPIPVWSGRTKGRVRLNKSGNRQLNAALHRIAVTQIRRGGLGKTYYDKRLAAGDTKTEALRCLKRRLARVVFNTLKNNPSTTAATRLAAAA</sequence>
<evidence type="ECO:0000313" key="3">
    <source>
        <dbReference type="EMBL" id="NIK61992.1"/>
    </source>
</evidence>